<keyword evidence="1" id="KW-0472">Membrane</keyword>
<feature type="transmembrane region" description="Helical" evidence="1">
    <location>
        <begin position="33"/>
        <end position="51"/>
    </location>
</feature>
<name>A0A381V8P8_9ZZZZ</name>
<feature type="transmembrane region" description="Helical" evidence="1">
    <location>
        <begin position="219"/>
        <end position="245"/>
    </location>
</feature>
<feature type="transmembrane region" description="Helical" evidence="1">
    <location>
        <begin position="63"/>
        <end position="81"/>
    </location>
</feature>
<evidence type="ECO:0000313" key="2">
    <source>
        <dbReference type="EMBL" id="SVA36766.1"/>
    </source>
</evidence>
<dbReference type="AlphaFoldDB" id="A0A381V8P8"/>
<evidence type="ECO:0000256" key="1">
    <source>
        <dbReference type="SAM" id="Phobius"/>
    </source>
</evidence>
<dbReference type="EMBL" id="UINC01008156">
    <property type="protein sequence ID" value="SVA36766.1"/>
    <property type="molecule type" value="Genomic_DNA"/>
</dbReference>
<sequence>MIVERIFPPDKPSYNKWRNFFIQFGKIIDSKGLIQLFTIWTFTMAGIVLQMGSIDRFVYWDWAGWYIGLLKLAFVTGLYIYIFQPKGIWTAGKKRLNEKEYSIHFGIALLLLVVGWANQNSSVNDLKSFLPYLAVFLSGLTIFQFQVKFDETKGEWFNFNWDKKIFFLSISVGLMVGAIVLGFYMDDPIISTASIVSLPFPVIALLWPSHVRHLQRARFYPLFILSMFLCVRAPWFLIPLAGLFYTLRIVNYFRYGIVFPSFGVDLPDEI</sequence>
<feature type="transmembrane region" description="Helical" evidence="1">
    <location>
        <begin position="165"/>
        <end position="183"/>
    </location>
</feature>
<proteinExistence type="predicted"/>
<keyword evidence="1" id="KW-0812">Transmembrane</keyword>
<reference evidence="2" key="1">
    <citation type="submission" date="2018-05" db="EMBL/GenBank/DDBJ databases">
        <authorList>
            <person name="Lanie J.A."/>
            <person name="Ng W.-L."/>
            <person name="Kazmierczak K.M."/>
            <person name="Andrzejewski T.M."/>
            <person name="Davidsen T.M."/>
            <person name="Wayne K.J."/>
            <person name="Tettelin H."/>
            <person name="Glass J.I."/>
            <person name="Rusch D."/>
            <person name="Podicherti R."/>
            <person name="Tsui H.-C.T."/>
            <person name="Winkler M.E."/>
        </authorList>
    </citation>
    <scope>NUCLEOTIDE SEQUENCE</scope>
</reference>
<feature type="transmembrane region" description="Helical" evidence="1">
    <location>
        <begin position="129"/>
        <end position="145"/>
    </location>
</feature>
<organism evidence="2">
    <name type="scientific">marine metagenome</name>
    <dbReference type="NCBI Taxonomy" id="408172"/>
    <lineage>
        <taxon>unclassified sequences</taxon>
        <taxon>metagenomes</taxon>
        <taxon>ecological metagenomes</taxon>
    </lineage>
</organism>
<accession>A0A381V8P8</accession>
<feature type="transmembrane region" description="Helical" evidence="1">
    <location>
        <begin position="189"/>
        <end position="207"/>
    </location>
</feature>
<protein>
    <submittedName>
        <fullName evidence="2">Uncharacterized protein</fullName>
    </submittedName>
</protein>
<keyword evidence="1" id="KW-1133">Transmembrane helix</keyword>
<gene>
    <name evidence="2" type="ORF">METZ01_LOCUS89620</name>
</gene>
<feature type="transmembrane region" description="Helical" evidence="1">
    <location>
        <begin position="101"/>
        <end position="117"/>
    </location>
</feature>